<evidence type="ECO:0008006" key="7">
    <source>
        <dbReference type="Google" id="ProtNLM"/>
    </source>
</evidence>
<feature type="compositionally biased region" description="Basic and acidic residues" evidence="2">
    <location>
        <begin position="1"/>
        <end position="11"/>
    </location>
</feature>
<dbReference type="EMBL" id="LJBN01000113">
    <property type="protein sequence ID" value="OOQ89185.1"/>
    <property type="molecule type" value="Genomic_DNA"/>
</dbReference>
<feature type="region of interest" description="Disordered" evidence="2">
    <location>
        <begin position="1"/>
        <end position="26"/>
    </location>
</feature>
<feature type="compositionally biased region" description="Polar residues" evidence="2">
    <location>
        <begin position="73"/>
        <end position="93"/>
    </location>
</feature>
<dbReference type="SUPFAM" id="SSF52540">
    <property type="entry name" value="P-loop containing nucleoside triphosphate hydrolases"/>
    <property type="match status" value="1"/>
</dbReference>
<sequence length="1015" mass="114696">MESKIRCDSPEKGQQQPKSGLGKRPAEWSATFLEGISRLNINKGGSANDGSTNSEHQIRAHFPSKSDNDTRDSAFTGSTTGDETKSLFGSPSSDALIREAITKVKPAEPKQSSIFNWERPLPPKFTFASTNQAPARTRVPQDVGNGSSSSPGSLKNWSFNPPSTIPSYPQSSSDFKSAPSGESFSFKDDVLVSAFSDIPEQEYPMSKFFSSTFQINFSLALQLARDSVALMEQLLIHRESYTGDIDPTRINHQMTQVKKAGELNNFFNAETIAFLGSSGEGKSSVINSLLDFPRLATAGDFGSACTSIVTEYRQKKPGQSQRIKVEVEYLCGPALEEHIKELLYSFRRKLLPDVAEDSLSAADWNRIKEGSKEAWSALKSVFESEKEFSPKFLSDKSQGAFERIADQLVDWAEKISWPTDACDGKWVAYAESAEEFYAKTSLFMQDRLWPLSKIMRVYIDAPILRVGLVLADLPGLHDTNLARVRATRKYLSRCDRIFHVCDIRRVLTSEPLESNLSSTTICDEAASDKNSPKKWSHTAIICTMSDHIDQYGAERDLRDFGSVHTLATLGNIENEIRKVDGKKDPLLLTNLQWKKEMLLIDARNKRVKDALKKKYKDSPEQDDLNVFCVSNRLYSKSCRHNSDAVTNEEHTISGIPVLRQFCYSTVADLRLREAKRFILVTLPSFLNSIKLHSQPLENGPTCGTDIILEHMGRVKKEILRVLQESLTDVQTLFNEMVKGYTRIHHHKWQLAATKKGLEWLEWPWAEYQAFCRNNGVHYSDYDELIDWNKELIDAMQLELSGQWTSFERNLPGIQQRMHTSIDFHLQILKFRFNTCPKVENFPASMVEGIDLHAQVSRQLIEALWTDLRVELRGLRARTLGSNEASFILHEMMPAYRAAASFEGSSQAKIKALEKVQDRIENGKIFQNIISTSSSQMNDTLKKVFGEMEAIINDRVMTFIMGDTFAVYSTVTLAKKPMDECDGRMSEAALSLEELQRKCRNLDTRSTWISRQIEGF</sequence>
<proteinExistence type="predicted"/>
<dbReference type="InterPro" id="IPR045063">
    <property type="entry name" value="Dynamin_N"/>
</dbReference>
<dbReference type="Pfam" id="PF00350">
    <property type="entry name" value="Dynamin_N"/>
    <property type="match status" value="1"/>
</dbReference>
<reference evidence="6" key="1">
    <citation type="submission" date="2015-09" db="EMBL/GenBank/DDBJ databases">
        <authorList>
            <person name="Fill T.P."/>
            <person name="Baretta J.F."/>
            <person name="de Almeida L.G."/>
            <person name="Rocha M."/>
            <person name="de Souza D.H."/>
            <person name="Malavazi I."/>
            <person name="Cerdeira L.T."/>
            <person name="Hong H."/>
            <person name="Samborskyy M."/>
            <person name="de Vasconcelos A.T."/>
            <person name="Leadlay P."/>
            <person name="Rodrigues-Filho E."/>
        </authorList>
    </citation>
    <scope>NUCLEOTIDE SEQUENCE [LARGE SCALE GENOMIC DNA]</scope>
    <source>
        <strain evidence="6">LaBioMMi 136</strain>
    </source>
</reference>
<feature type="coiled-coil region" evidence="1">
    <location>
        <begin position="977"/>
        <end position="1004"/>
    </location>
</feature>
<gene>
    <name evidence="5" type="ORF">PEBR_16763</name>
</gene>
<evidence type="ECO:0000313" key="5">
    <source>
        <dbReference type="EMBL" id="OOQ89185.1"/>
    </source>
</evidence>
<dbReference type="InterPro" id="IPR056024">
    <property type="entry name" value="DUF7605"/>
</dbReference>
<dbReference type="PANTHER" id="PTHR36681:SF3">
    <property type="entry name" value="NUCLEAR GTPASE, GERMINAL CENTER-ASSOCIATED, TANDEM DUPLICATE 3"/>
    <property type="match status" value="1"/>
</dbReference>
<evidence type="ECO:0000256" key="1">
    <source>
        <dbReference type="SAM" id="Coils"/>
    </source>
</evidence>
<feature type="region of interest" description="Disordered" evidence="2">
    <location>
        <begin position="39"/>
        <end position="93"/>
    </location>
</feature>
<feature type="compositionally biased region" description="Polar residues" evidence="2">
    <location>
        <begin position="39"/>
        <end position="55"/>
    </location>
</feature>
<feature type="domain" description="Dynamin N-terminal" evidence="3">
    <location>
        <begin position="272"/>
        <end position="509"/>
    </location>
</feature>
<evidence type="ECO:0000259" key="4">
    <source>
        <dbReference type="Pfam" id="PF24564"/>
    </source>
</evidence>
<dbReference type="PANTHER" id="PTHR36681">
    <property type="entry name" value="NUCLEAR GTPASE, GERMINAL CENTER-ASSOCIATED, TANDEM DUPLICATE 3"/>
    <property type="match status" value="1"/>
</dbReference>
<dbReference type="Proteomes" id="UP000190744">
    <property type="component" value="Unassembled WGS sequence"/>
</dbReference>
<feature type="domain" description="DUF7605" evidence="4">
    <location>
        <begin position="745"/>
        <end position="925"/>
    </location>
</feature>
<feature type="compositionally biased region" description="Polar residues" evidence="2">
    <location>
        <begin position="144"/>
        <end position="163"/>
    </location>
</feature>
<dbReference type="InterPro" id="IPR027417">
    <property type="entry name" value="P-loop_NTPase"/>
</dbReference>
<accession>A0A1S9RUL5</accession>
<feature type="region of interest" description="Disordered" evidence="2">
    <location>
        <begin position="126"/>
        <end position="163"/>
    </location>
</feature>
<evidence type="ECO:0000259" key="3">
    <source>
        <dbReference type="Pfam" id="PF00350"/>
    </source>
</evidence>
<dbReference type="AlphaFoldDB" id="A0A1S9RUL5"/>
<name>A0A1S9RUL5_PENBI</name>
<evidence type="ECO:0000256" key="2">
    <source>
        <dbReference type="SAM" id="MobiDB-lite"/>
    </source>
</evidence>
<dbReference type="Pfam" id="PF24564">
    <property type="entry name" value="DUF7605"/>
    <property type="match status" value="1"/>
</dbReference>
<protein>
    <recommendedName>
        <fullName evidence="7">GED domain-containing protein</fullName>
    </recommendedName>
</protein>
<keyword evidence="1" id="KW-0175">Coiled coil</keyword>
<evidence type="ECO:0000313" key="6">
    <source>
        <dbReference type="Proteomes" id="UP000190744"/>
    </source>
</evidence>
<dbReference type="Gene3D" id="3.40.50.300">
    <property type="entry name" value="P-loop containing nucleotide triphosphate hydrolases"/>
    <property type="match status" value="1"/>
</dbReference>
<organism evidence="5 6">
    <name type="scientific">Penicillium brasilianum</name>
    <dbReference type="NCBI Taxonomy" id="104259"/>
    <lineage>
        <taxon>Eukaryota</taxon>
        <taxon>Fungi</taxon>
        <taxon>Dikarya</taxon>
        <taxon>Ascomycota</taxon>
        <taxon>Pezizomycotina</taxon>
        <taxon>Eurotiomycetes</taxon>
        <taxon>Eurotiomycetidae</taxon>
        <taxon>Eurotiales</taxon>
        <taxon>Aspergillaceae</taxon>
        <taxon>Penicillium</taxon>
    </lineage>
</organism>
<comment type="caution">
    <text evidence="5">The sequence shown here is derived from an EMBL/GenBank/DDBJ whole genome shotgun (WGS) entry which is preliminary data.</text>
</comment>